<dbReference type="GO" id="GO:0016829">
    <property type="term" value="F:lyase activity"/>
    <property type="evidence" value="ECO:0007669"/>
    <property type="project" value="UniProtKB-KW"/>
</dbReference>
<accession>A0A0A6VJ14</accession>
<evidence type="ECO:0000256" key="2">
    <source>
        <dbReference type="ARBA" id="ARBA00023239"/>
    </source>
</evidence>
<evidence type="ECO:0000313" key="5">
    <source>
        <dbReference type="Proteomes" id="UP000030588"/>
    </source>
</evidence>
<gene>
    <name evidence="4" type="ORF">G4D61_03380</name>
    <name evidence="3" type="ORF">NG54_01970</name>
</gene>
<evidence type="ECO:0000313" key="6">
    <source>
        <dbReference type="Proteomes" id="UP000476934"/>
    </source>
</evidence>
<comment type="caution">
    <text evidence="3">The sequence shown here is derived from an EMBL/GenBank/DDBJ whole genome shotgun (WGS) entry which is preliminary data.</text>
</comment>
<sequence>MKNQGVLYVSHGSRIAQATAEASECIQQAQKQVDVRLQEICYLEIAKPDIAEGIERLVRRGASHIAIVPVLLLSAGHYYEDIPKAIVQAKKRFPQIIFTYGKPLGVQDRLVDILVERVIETGIFNNLSTNILLVGRGSRNPETIHDINRIAEKLQNKLQTHSIKVCFLAACKPSFDDTLKQIAEKEHAPIIVLPYLWFTGLLIKSMKKKVDSLNQEGNHVVLADYLGLHPHIVQALVERVNEAITSGFIYND</sequence>
<evidence type="ECO:0000313" key="4">
    <source>
        <dbReference type="EMBL" id="NEY19011.1"/>
    </source>
</evidence>
<keyword evidence="1" id="KW-0479">Metal-binding</keyword>
<reference evidence="4 6" key="3">
    <citation type="submission" date="2020-03" db="EMBL/GenBank/DDBJ databases">
        <title>Bacillus aquiflavi sp. nov., isolated from yellow water of strong flavor Chinese baijiu in Yibin region of China.</title>
        <authorList>
            <person name="Xie J."/>
        </authorList>
    </citation>
    <scope>NUCLEOTIDE SEQUENCE [LARGE SCALE GENOMIC DNA]</scope>
    <source>
        <strain evidence="4 6">Gsoil 114</strain>
    </source>
</reference>
<dbReference type="SUPFAM" id="SSF53800">
    <property type="entry name" value="Chelatase"/>
    <property type="match status" value="1"/>
</dbReference>
<reference evidence="3 5" key="1">
    <citation type="submission" date="2014-10" db="EMBL/GenBank/DDBJ databases">
        <title>Draft genome of phytase producing Bacillus ginsengihumi strain M2.11.</title>
        <authorList>
            <person name="Toymentseva A."/>
            <person name="Boulygina E.A."/>
            <person name="Kazakov S.V."/>
            <person name="Kayumov I."/>
            <person name="Suleimanova A.D."/>
            <person name="Mardanova A.M."/>
            <person name="Maria S.N."/>
            <person name="Sergey M.Y."/>
            <person name="Sharipova M.R."/>
        </authorList>
    </citation>
    <scope>NUCLEOTIDE SEQUENCE [LARGE SCALE GENOMIC DNA]</scope>
    <source>
        <strain evidence="3 5">M2.11</strain>
    </source>
</reference>
<dbReference type="GO" id="GO:0046872">
    <property type="term" value="F:metal ion binding"/>
    <property type="evidence" value="ECO:0007669"/>
    <property type="project" value="UniProtKB-KW"/>
</dbReference>
<protein>
    <submittedName>
        <fullName evidence="4">Sirohydrochlorin chelatase</fullName>
    </submittedName>
</protein>
<dbReference type="AlphaFoldDB" id="A0A0A6VJ14"/>
<dbReference type="CDD" id="cd03414">
    <property type="entry name" value="CbiX_SirB_C"/>
    <property type="match status" value="1"/>
</dbReference>
<name>A0A0A6VJ14_9BACI</name>
<reference evidence="4 6" key="2">
    <citation type="submission" date="2020-02" db="EMBL/GenBank/DDBJ databases">
        <authorList>
            <person name="Feng H."/>
        </authorList>
    </citation>
    <scope>NUCLEOTIDE SEQUENCE [LARGE SCALE GENOMIC DNA]</scope>
    <source>
        <strain evidence="4 6">Gsoil 114</strain>
    </source>
</reference>
<dbReference type="EMBL" id="JAAIWK010000003">
    <property type="protein sequence ID" value="NEY19011.1"/>
    <property type="molecule type" value="Genomic_DNA"/>
</dbReference>
<dbReference type="Pfam" id="PF01903">
    <property type="entry name" value="CbiX"/>
    <property type="match status" value="2"/>
</dbReference>
<dbReference type="PANTHER" id="PTHR33542:SF3">
    <property type="entry name" value="SIROHYDROCHLORIN FERROCHELATASE, CHLOROPLASTIC"/>
    <property type="match status" value="1"/>
</dbReference>
<dbReference type="InterPro" id="IPR050963">
    <property type="entry name" value="Sirohydro_Cobaltochel/CbiX"/>
</dbReference>
<dbReference type="OrthoDB" id="9797895at2"/>
<proteinExistence type="predicted"/>
<dbReference type="PANTHER" id="PTHR33542">
    <property type="entry name" value="SIROHYDROCHLORIN FERROCHELATASE, CHLOROPLASTIC"/>
    <property type="match status" value="1"/>
</dbReference>
<dbReference type="Gene3D" id="3.40.50.1400">
    <property type="match status" value="2"/>
</dbReference>
<dbReference type="EMBL" id="JRUN01000003">
    <property type="protein sequence ID" value="KHD86614.1"/>
    <property type="molecule type" value="Genomic_DNA"/>
</dbReference>
<dbReference type="CDD" id="cd03416">
    <property type="entry name" value="CbiX_SirB_N"/>
    <property type="match status" value="1"/>
</dbReference>
<dbReference type="Proteomes" id="UP000476934">
    <property type="component" value="Unassembled WGS sequence"/>
</dbReference>
<dbReference type="Proteomes" id="UP000030588">
    <property type="component" value="Unassembled WGS sequence"/>
</dbReference>
<dbReference type="STRING" id="363870.NG54_01970"/>
<evidence type="ECO:0000313" key="3">
    <source>
        <dbReference type="EMBL" id="KHD86614.1"/>
    </source>
</evidence>
<keyword evidence="2" id="KW-0456">Lyase</keyword>
<dbReference type="InterPro" id="IPR002762">
    <property type="entry name" value="CbiX-like"/>
</dbReference>
<organism evidence="3 5">
    <name type="scientific">Heyndrickxia ginsengihumi</name>
    <dbReference type="NCBI Taxonomy" id="363870"/>
    <lineage>
        <taxon>Bacteria</taxon>
        <taxon>Bacillati</taxon>
        <taxon>Bacillota</taxon>
        <taxon>Bacilli</taxon>
        <taxon>Bacillales</taxon>
        <taxon>Bacillaceae</taxon>
        <taxon>Heyndrickxia</taxon>
    </lineage>
</organism>
<keyword evidence="6" id="KW-1185">Reference proteome</keyword>
<evidence type="ECO:0000256" key="1">
    <source>
        <dbReference type="ARBA" id="ARBA00022723"/>
    </source>
</evidence>
<dbReference type="RefSeq" id="WP_035352795.1">
    <property type="nucleotide sequence ID" value="NZ_JAAIWK010000003.1"/>
</dbReference>